<dbReference type="Proteomes" id="UP000260644">
    <property type="component" value="Unassembled WGS sequence"/>
</dbReference>
<comment type="caution">
    <text evidence="1">The sequence shown here is derived from an EMBL/GenBank/DDBJ whole genome shotgun (WGS) entry which is preliminary data.</text>
</comment>
<reference evidence="1 2" key="1">
    <citation type="submission" date="2018-07" db="EMBL/GenBank/DDBJ databases">
        <title>Chitinophaga K2CV101002-2 sp. nov., isolated from a monsoon evergreen broad-leaved forest soil.</title>
        <authorList>
            <person name="Lv Y."/>
        </authorList>
    </citation>
    <scope>NUCLEOTIDE SEQUENCE [LARGE SCALE GENOMIC DNA]</scope>
    <source>
        <strain evidence="1 2">GDMCC 1.1288</strain>
    </source>
</reference>
<evidence type="ECO:0000313" key="1">
    <source>
        <dbReference type="EMBL" id="RFS21817.1"/>
    </source>
</evidence>
<dbReference type="Gene3D" id="3.20.20.80">
    <property type="entry name" value="Glycosidases"/>
    <property type="match status" value="1"/>
</dbReference>
<evidence type="ECO:0000313" key="2">
    <source>
        <dbReference type="Proteomes" id="UP000260644"/>
    </source>
</evidence>
<sequence>MAIRYLVITLLLVTFFSGTSLAQNKYRYPSYKGLVMAGYQGWFNAPGDSAGRGWYHYQRRGTFAPGSCEIDFWPDVREYSKTYQTAFSYADGKPASVFSANDESTVNLHFKWMKEYGLDGVFMQRFIAEIRNPSGKRHFNTVLQHAMKAAIKYDRAICVMYDLSGMRPGEEQTLLKDIDELDAEYGLLKGSKVPTYLHHNNKPLVVVWGVGFNDHRAYGLKEAETIVKALKEKGFSVMLGVPTYWRELRQDAVSDPVLHELIKQSDILMPWFVGRYNGGSYNQFKGLLAADVAWCKAAGVDYAPLAFPGFSWKNMNGPRANSTARERGAFYWQQIAAAKKAGAEMLYVAMFDEVNEGTAIFKCATVSNLPLNGEVGFVGIDDDLGSDYYLWLTGQAAKWFHGKKEFDENIPLRK</sequence>
<keyword evidence="2" id="KW-1185">Reference proteome</keyword>
<dbReference type="AlphaFoldDB" id="A0A3E1Y8S9"/>
<dbReference type="RefSeq" id="WP_116976406.1">
    <property type="nucleotide sequence ID" value="NZ_QPMM01000007.1"/>
</dbReference>
<name>A0A3E1Y8S9_9BACT</name>
<dbReference type="EMBL" id="QPMM01000007">
    <property type="protein sequence ID" value="RFS21817.1"/>
    <property type="molecule type" value="Genomic_DNA"/>
</dbReference>
<gene>
    <name evidence="1" type="ORF">DVR12_14255</name>
</gene>
<dbReference type="OrthoDB" id="9783748at2"/>
<protein>
    <submittedName>
        <fullName evidence="1">Xylosidase</fullName>
    </submittedName>
</protein>
<organism evidence="1 2">
    <name type="scientific">Chitinophaga silvatica</name>
    <dbReference type="NCBI Taxonomy" id="2282649"/>
    <lineage>
        <taxon>Bacteria</taxon>
        <taxon>Pseudomonadati</taxon>
        <taxon>Bacteroidota</taxon>
        <taxon>Chitinophagia</taxon>
        <taxon>Chitinophagales</taxon>
        <taxon>Chitinophagaceae</taxon>
        <taxon>Chitinophaga</taxon>
    </lineage>
</organism>
<accession>A0A3E1Y8S9</accession>
<dbReference type="CDD" id="cd11576">
    <property type="entry name" value="GH99_GH71_like_2"/>
    <property type="match status" value="1"/>
</dbReference>
<proteinExistence type="predicted"/>